<evidence type="ECO:0000256" key="7">
    <source>
        <dbReference type="ARBA" id="ARBA00023128"/>
    </source>
</evidence>
<keyword evidence="5" id="KW-0677">Repeat</keyword>
<dbReference type="Proteomes" id="UP000261540">
    <property type="component" value="Unplaced"/>
</dbReference>
<sequence>MKVRYPRSGDRMAAERRAMNPFTDAVINLVAGSAGGAACVACGQPFDTVKVKLQTFPSLYRGFLHCFQTTYRQGGLWGLYQGTTPALLSNIAENAVLFACYGTCQELTRRIFGLESVGQLSDLQNATAGSMASIFSSLVLCPTELVKCRMQAMHEMRTVGKTSLLCRVSSWSIVKNILKKEGLPGLFQGMTSTWLREVPGYFFFFGGYEVSRTIFVNCGYSKNDLDAAALVVSGGVGGSFFWLAVYPIDSVKSRIQVLSMSGRQAGFLATLVSILRAEGVPALYAGLTPTVLRAFPSNGALFLAYELTRSGLSSRVS</sequence>
<evidence type="ECO:0000256" key="4">
    <source>
        <dbReference type="ARBA" id="ARBA00022692"/>
    </source>
</evidence>
<proteinExistence type="inferred from homology"/>
<organism evidence="11 12">
    <name type="scientific">Paramormyrops kingsleyae</name>
    <dbReference type="NCBI Taxonomy" id="1676925"/>
    <lineage>
        <taxon>Eukaryota</taxon>
        <taxon>Metazoa</taxon>
        <taxon>Chordata</taxon>
        <taxon>Craniata</taxon>
        <taxon>Vertebrata</taxon>
        <taxon>Euteleostomi</taxon>
        <taxon>Actinopterygii</taxon>
        <taxon>Neopterygii</taxon>
        <taxon>Teleostei</taxon>
        <taxon>Osteoglossocephala</taxon>
        <taxon>Osteoglossomorpha</taxon>
        <taxon>Osteoglossiformes</taxon>
        <taxon>Mormyridae</taxon>
        <taxon>Paramormyrops</taxon>
    </lineage>
</organism>
<dbReference type="PANTHER" id="PTHR45624:SF11">
    <property type="entry name" value="MITOCHONDRIAL ORNITHINE TRANSPORTER 1-LIKE"/>
    <property type="match status" value="1"/>
</dbReference>
<evidence type="ECO:0000256" key="5">
    <source>
        <dbReference type="ARBA" id="ARBA00022737"/>
    </source>
</evidence>
<dbReference type="GeneID" id="111859219"/>
<evidence type="ECO:0000256" key="1">
    <source>
        <dbReference type="ARBA" id="ARBA00004225"/>
    </source>
</evidence>
<dbReference type="Gene3D" id="1.50.40.10">
    <property type="entry name" value="Mitochondrial carrier domain"/>
    <property type="match status" value="2"/>
</dbReference>
<accession>A0A3B3T4S0</accession>
<evidence type="ECO:0000256" key="9">
    <source>
        <dbReference type="PROSITE-ProRule" id="PRU00282"/>
    </source>
</evidence>
<dbReference type="PROSITE" id="PS50920">
    <property type="entry name" value="SOLCAR"/>
    <property type="match status" value="3"/>
</dbReference>
<reference evidence="11" key="1">
    <citation type="submission" date="2025-08" db="UniProtKB">
        <authorList>
            <consortium name="Ensembl"/>
        </authorList>
    </citation>
    <scope>IDENTIFICATION</scope>
</reference>
<evidence type="ECO:0000256" key="6">
    <source>
        <dbReference type="ARBA" id="ARBA00022989"/>
    </source>
</evidence>
<evidence type="ECO:0000313" key="11">
    <source>
        <dbReference type="Ensembl" id="ENSPKIP00000038127.1"/>
    </source>
</evidence>
<dbReference type="Pfam" id="PF00153">
    <property type="entry name" value="Mito_carr"/>
    <property type="match status" value="3"/>
</dbReference>
<keyword evidence="8 9" id="KW-0472">Membrane</keyword>
<dbReference type="PANTHER" id="PTHR45624">
    <property type="entry name" value="MITOCHONDRIAL BASIC AMINO ACIDS TRANSPORTER-RELATED"/>
    <property type="match status" value="1"/>
</dbReference>
<keyword evidence="7" id="KW-0496">Mitochondrion</keyword>
<keyword evidence="3 10" id="KW-0813">Transport</keyword>
<dbReference type="GO" id="GO:0031966">
    <property type="term" value="C:mitochondrial membrane"/>
    <property type="evidence" value="ECO:0007669"/>
    <property type="project" value="UniProtKB-SubCell"/>
</dbReference>
<dbReference type="GO" id="GO:1990575">
    <property type="term" value="P:mitochondrial L-ornithine transmembrane transport"/>
    <property type="evidence" value="ECO:0007669"/>
    <property type="project" value="TreeGrafter"/>
</dbReference>
<evidence type="ECO:0000256" key="10">
    <source>
        <dbReference type="RuleBase" id="RU000488"/>
    </source>
</evidence>
<evidence type="ECO:0000256" key="2">
    <source>
        <dbReference type="ARBA" id="ARBA00006375"/>
    </source>
</evidence>
<dbReference type="GO" id="GO:0000064">
    <property type="term" value="F:L-ornithine transmembrane transporter activity"/>
    <property type="evidence" value="ECO:0007669"/>
    <property type="project" value="TreeGrafter"/>
</dbReference>
<comment type="similarity">
    <text evidence="2 10">Belongs to the mitochondrial carrier (TC 2.A.29) family.</text>
</comment>
<dbReference type="Ensembl" id="ENSPKIT00000019116.1">
    <property type="protein sequence ID" value="ENSPKIP00000038127.1"/>
    <property type="gene ID" value="ENSPKIG00000016039.1"/>
</dbReference>
<dbReference type="KEGG" id="pki:111859219"/>
<keyword evidence="12" id="KW-1185">Reference proteome</keyword>
<dbReference type="InterPro" id="IPR018108">
    <property type="entry name" value="MCP_transmembrane"/>
</dbReference>
<feature type="repeat" description="Solcar" evidence="9">
    <location>
        <begin position="23"/>
        <end position="107"/>
    </location>
</feature>
<dbReference type="RefSeq" id="XP_023697486.1">
    <property type="nucleotide sequence ID" value="XM_023841718.2"/>
</dbReference>
<evidence type="ECO:0000256" key="3">
    <source>
        <dbReference type="ARBA" id="ARBA00022448"/>
    </source>
</evidence>
<dbReference type="InterPro" id="IPR050567">
    <property type="entry name" value="Mitochondrial_Carrier"/>
</dbReference>
<reference evidence="11" key="2">
    <citation type="submission" date="2025-09" db="UniProtKB">
        <authorList>
            <consortium name="Ensembl"/>
        </authorList>
    </citation>
    <scope>IDENTIFICATION</scope>
</reference>
<protein>
    <submittedName>
        <fullName evidence="11">Mitochondrial ornithine transporter 1-like</fullName>
    </submittedName>
</protein>
<dbReference type="AlphaFoldDB" id="A0A3B3T4S0"/>
<feature type="repeat" description="Solcar" evidence="9">
    <location>
        <begin position="225"/>
        <end position="311"/>
    </location>
</feature>
<dbReference type="GeneTree" id="ENSGT00940000167446"/>
<dbReference type="SUPFAM" id="SSF103506">
    <property type="entry name" value="Mitochondrial carrier"/>
    <property type="match status" value="1"/>
</dbReference>
<evidence type="ECO:0000256" key="8">
    <source>
        <dbReference type="ARBA" id="ARBA00023136"/>
    </source>
</evidence>
<evidence type="ECO:0000313" key="12">
    <source>
        <dbReference type="Proteomes" id="UP000261540"/>
    </source>
</evidence>
<keyword evidence="6" id="KW-1133">Transmembrane helix</keyword>
<comment type="subcellular location">
    <subcellularLocation>
        <location evidence="1">Mitochondrion membrane</location>
        <topology evidence="1">Multi-pass membrane protein</topology>
    </subcellularLocation>
</comment>
<name>A0A3B3T4S0_9TELE</name>
<dbReference type="InterPro" id="IPR023395">
    <property type="entry name" value="MCP_dom_sf"/>
</dbReference>
<keyword evidence="4 9" id="KW-0812">Transmembrane</keyword>
<dbReference type="OrthoDB" id="409586at2759"/>
<feature type="repeat" description="Solcar" evidence="9">
    <location>
        <begin position="120"/>
        <end position="214"/>
    </location>
</feature>
<dbReference type="FunFam" id="1.50.40.10:FF:000225">
    <property type="entry name" value="Mitochondrial ornithine transporter 1"/>
    <property type="match status" value="1"/>
</dbReference>
<dbReference type="FunFam" id="1.50.40.10:FF:000059">
    <property type="entry name" value="Mitochondrial ornithine transporter 2"/>
    <property type="match status" value="1"/>
</dbReference>